<evidence type="ECO:0000313" key="2">
    <source>
        <dbReference type="Proteomes" id="UP001596398"/>
    </source>
</evidence>
<organism evidence="1 2">
    <name type="scientific">Halosegnis marinus</name>
    <dbReference type="NCBI Taxonomy" id="3034023"/>
    <lineage>
        <taxon>Archaea</taxon>
        <taxon>Methanobacteriati</taxon>
        <taxon>Methanobacteriota</taxon>
        <taxon>Stenosarchaea group</taxon>
        <taxon>Halobacteria</taxon>
        <taxon>Halobacteriales</taxon>
        <taxon>Natronomonadaceae</taxon>
        <taxon>Halosegnis</taxon>
    </lineage>
</organism>
<dbReference type="GeneID" id="79267609"/>
<dbReference type="SUPFAM" id="SSF55961">
    <property type="entry name" value="Bet v1-like"/>
    <property type="match status" value="1"/>
</dbReference>
<dbReference type="Pfam" id="PF10604">
    <property type="entry name" value="Polyketide_cyc2"/>
    <property type="match status" value="1"/>
</dbReference>
<dbReference type="InterPro" id="IPR023393">
    <property type="entry name" value="START-like_dom_sf"/>
</dbReference>
<gene>
    <name evidence="1" type="ORF">ACFQJ4_11330</name>
</gene>
<dbReference type="RefSeq" id="WP_276234050.1">
    <property type="nucleotide sequence ID" value="NZ_CP119802.1"/>
</dbReference>
<sequence>MDAVELSTVVYAPREEVFEFLLDFPGYARYSEHLDRVEAFGPGGEGTEYGLTFSWWKLSYTARSRVTEVIDDERIRWELTKDLDAAGYWRVEDADPPESEEHATRVVFRAEFAPDSANSDAISLPSLVSWDWVIDKAKPKIQTEAERVVRRAVRDLEGRARHVDIHIRTTPDAV</sequence>
<dbReference type="Gene3D" id="3.30.530.20">
    <property type="match status" value="1"/>
</dbReference>
<accession>A0ABD5ZR43</accession>
<protein>
    <submittedName>
        <fullName evidence="1">SRPBCC family protein</fullName>
    </submittedName>
</protein>
<keyword evidence="2" id="KW-1185">Reference proteome</keyword>
<evidence type="ECO:0000313" key="1">
    <source>
        <dbReference type="EMBL" id="MFC7235908.1"/>
    </source>
</evidence>
<name>A0ABD5ZR43_9EURY</name>
<reference evidence="1 2" key="1">
    <citation type="journal article" date="2019" name="Int. J. Syst. Evol. Microbiol.">
        <title>The Global Catalogue of Microorganisms (GCM) 10K type strain sequencing project: providing services to taxonomists for standard genome sequencing and annotation.</title>
        <authorList>
            <consortium name="The Broad Institute Genomics Platform"/>
            <consortium name="The Broad Institute Genome Sequencing Center for Infectious Disease"/>
            <person name="Wu L."/>
            <person name="Ma J."/>
        </authorList>
    </citation>
    <scope>NUCLEOTIDE SEQUENCE [LARGE SCALE GENOMIC DNA]</scope>
    <source>
        <strain evidence="1 2">DT85</strain>
    </source>
</reference>
<dbReference type="InterPro" id="IPR019587">
    <property type="entry name" value="Polyketide_cyclase/dehydratase"/>
</dbReference>
<dbReference type="EMBL" id="JBHTAP010000001">
    <property type="protein sequence ID" value="MFC7235908.1"/>
    <property type="molecule type" value="Genomic_DNA"/>
</dbReference>
<dbReference type="Proteomes" id="UP001596398">
    <property type="component" value="Unassembled WGS sequence"/>
</dbReference>
<proteinExistence type="predicted"/>
<dbReference type="AlphaFoldDB" id="A0ABD5ZR43"/>
<comment type="caution">
    <text evidence="1">The sequence shown here is derived from an EMBL/GenBank/DDBJ whole genome shotgun (WGS) entry which is preliminary data.</text>
</comment>
<dbReference type="CDD" id="cd07812">
    <property type="entry name" value="SRPBCC"/>
    <property type="match status" value="1"/>
</dbReference>